<reference evidence="1 2" key="1">
    <citation type="submission" date="2019-04" db="EMBL/GenBank/DDBJ databases">
        <title>Chitiniphilus eburnea sp. nov., a novel chitinolytic bacterium isolated from aquaculture sludge.</title>
        <authorList>
            <person name="Sheng M."/>
        </authorList>
    </citation>
    <scope>NUCLEOTIDE SEQUENCE [LARGE SCALE GENOMIC DNA]</scope>
    <source>
        <strain evidence="1 2">HX-2-15</strain>
    </source>
</reference>
<dbReference type="RefSeq" id="WP_136772014.1">
    <property type="nucleotide sequence ID" value="NZ_SUMF01000002.1"/>
</dbReference>
<evidence type="ECO:0000313" key="2">
    <source>
        <dbReference type="Proteomes" id="UP000310016"/>
    </source>
</evidence>
<proteinExistence type="predicted"/>
<dbReference type="SUPFAM" id="SSF69279">
    <property type="entry name" value="Phage tail proteins"/>
    <property type="match status" value="1"/>
</dbReference>
<dbReference type="AlphaFoldDB" id="A0A4U0Q8F5"/>
<comment type="caution">
    <text evidence="1">The sequence shown here is derived from an EMBL/GenBank/DDBJ whole genome shotgun (WGS) entry which is preliminary data.</text>
</comment>
<gene>
    <name evidence="1" type="ORF">FAZ21_04210</name>
</gene>
<evidence type="ECO:0008006" key="3">
    <source>
        <dbReference type="Google" id="ProtNLM"/>
    </source>
</evidence>
<dbReference type="Proteomes" id="UP000310016">
    <property type="component" value="Unassembled WGS sequence"/>
</dbReference>
<dbReference type="OrthoDB" id="8572364at2"/>
<sequence length="155" mass="17063">MDIHQLFAAFTSAFTQAQRLVTLHLADASTYREQLLPQSVTGAEALSQPFRYEVTCLSPDVGLELKSRLGLPAELGTLTTEGDSAVRCGVVPQARALPADDGFARSGLTIKPPLAHRRASRIFRDLAMIEIVQQVLNEPRRLTDCFFLTLDGTHR</sequence>
<evidence type="ECO:0000313" key="1">
    <source>
        <dbReference type="EMBL" id="TJZ77539.1"/>
    </source>
</evidence>
<protein>
    <recommendedName>
        <fullName evidence="3">Type VI secretion system tip protein VgrG</fullName>
    </recommendedName>
</protein>
<organism evidence="1 2">
    <name type="scientific">Chitiniphilus eburneus</name>
    <dbReference type="NCBI Taxonomy" id="2571148"/>
    <lineage>
        <taxon>Bacteria</taxon>
        <taxon>Pseudomonadati</taxon>
        <taxon>Pseudomonadota</taxon>
        <taxon>Betaproteobacteria</taxon>
        <taxon>Neisseriales</taxon>
        <taxon>Chitinibacteraceae</taxon>
        <taxon>Chitiniphilus</taxon>
    </lineage>
</organism>
<name>A0A4U0Q8F5_9NEIS</name>
<dbReference type="EMBL" id="SUMF01000002">
    <property type="protein sequence ID" value="TJZ77539.1"/>
    <property type="molecule type" value="Genomic_DNA"/>
</dbReference>
<keyword evidence="2" id="KW-1185">Reference proteome</keyword>
<dbReference type="Pfam" id="PF05954">
    <property type="entry name" value="Phage_GPD"/>
    <property type="match status" value="1"/>
</dbReference>
<dbReference type="Gene3D" id="2.30.110.50">
    <property type="match status" value="1"/>
</dbReference>
<accession>A0A4U0Q8F5</accession>